<dbReference type="EMBL" id="ML996109">
    <property type="protein sequence ID" value="KAF2738439.1"/>
    <property type="molecule type" value="Genomic_DNA"/>
</dbReference>
<keyword evidence="2" id="KW-1185">Reference proteome</keyword>
<organism evidence="1 2">
    <name type="scientific">Polyplosphaeria fusca</name>
    <dbReference type="NCBI Taxonomy" id="682080"/>
    <lineage>
        <taxon>Eukaryota</taxon>
        <taxon>Fungi</taxon>
        <taxon>Dikarya</taxon>
        <taxon>Ascomycota</taxon>
        <taxon>Pezizomycotina</taxon>
        <taxon>Dothideomycetes</taxon>
        <taxon>Pleosporomycetidae</taxon>
        <taxon>Pleosporales</taxon>
        <taxon>Tetraplosphaeriaceae</taxon>
        <taxon>Polyplosphaeria</taxon>
    </lineage>
</organism>
<sequence length="222" mass="23910">MRRRARVQAFESCRQAHLSGSGKQFKLQHPLVPRQPRPSTGRFSPSRAGMAAAKHLQGSLTHVSTTWRHRPPPYLESDGTAIYTWGERRTWCGRSDCACGCCMGHEGTQEKTRRSPGRSNRRRTPCLYIWNTCLTGRGACCSSPRGVCVEASAGGASAVAHCRSWLAGAAAFGVSGSWTGSRLDAAAGSWSMQTRHGGCLSKSNCSQASSRLCRALEAPGLV</sequence>
<evidence type="ECO:0000313" key="1">
    <source>
        <dbReference type="EMBL" id="KAF2738439.1"/>
    </source>
</evidence>
<name>A0A9P4R831_9PLEO</name>
<dbReference type="Proteomes" id="UP000799444">
    <property type="component" value="Unassembled WGS sequence"/>
</dbReference>
<proteinExistence type="predicted"/>
<evidence type="ECO:0000313" key="2">
    <source>
        <dbReference type="Proteomes" id="UP000799444"/>
    </source>
</evidence>
<comment type="caution">
    <text evidence="1">The sequence shown here is derived from an EMBL/GenBank/DDBJ whole genome shotgun (WGS) entry which is preliminary data.</text>
</comment>
<gene>
    <name evidence="1" type="ORF">EJ04DRAFT_52620</name>
</gene>
<reference evidence="1" key="1">
    <citation type="journal article" date="2020" name="Stud. Mycol.">
        <title>101 Dothideomycetes genomes: a test case for predicting lifestyles and emergence of pathogens.</title>
        <authorList>
            <person name="Haridas S."/>
            <person name="Albert R."/>
            <person name="Binder M."/>
            <person name="Bloem J."/>
            <person name="Labutti K."/>
            <person name="Salamov A."/>
            <person name="Andreopoulos B."/>
            <person name="Baker S."/>
            <person name="Barry K."/>
            <person name="Bills G."/>
            <person name="Bluhm B."/>
            <person name="Cannon C."/>
            <person name="Castanera R."/>
            <person name="Culley D."/>
            <person name="Daum C."/>
            <person name="Ezra D."/>
            <person name="Gonzalez J."/>
            <person name="Henrissat B."/>
            <person name="Kuo A."/>
            <person name="Liang C."/>
            <person name="Lipzen A."/>
            <person name="Lutzoni F."/>
            <person name="Magnuson J."/>
            <person name="Mondo S."/>
            <person name="Nolan M."/>
            <person name="Ohm R."/>
            <person name="Pangilinan J."/>
            <person name="Park H.-J."/>
            <person name="Ramirez L."/>
            <person name="Alfaro M."/>
            <person name="Sun H."/>
            <person name="Tritt A."/>
            <person name="Yoshinaga Y."/>
            <person name="Zwiers L.-H."/>
            <person name="Turgeon B."/>
            <person name="Goodwin S."/>
            <person name="Spatafora J."/>
            <person name="Crous P."/>
            <person name="Grigoriev I."/>
        </authorList>
    </citation>
    <scope>NUCLEOTIDE SEQUENCE</scope>
    <source>
        <strain evidence="1">CBS 125425</strain>
    </source>
</reference>
<dbReference type="AlphaFoldDB" id="A0A9P4R831"/>
<protein>
    <submittedName>
        <fullName evidence="1">Uncharacterized protein</fullName>
    </submittedName>
</protein>
<accession>A0A9P4R831</accession>